<protein>
    <recommendedName>
        <fullName evidence="4">Omega-hydroxypalmitate O-feruloyl transferase</fullName>
    </recommendedName>
</protein>
<keyword evidence="3" id="KW-1185">Reference proteome</keyword>
<comment type="caution">
    <text evidence="2">The sequence shown here is derived from an EMBL/GenBank/DDBJ whole genome shotgun (WGS) entry which is preliminary data.</text>
</comment>
<evidence type="ECO:0000313" key="3">
    <source>
        <dbReference type="Proteomes" id="UP001415857"/>
    </source>
</evidence>
<name>A0AAP0R4R4_LIQFO</name>
<dbReference type="Gene3D" id="3.30.559.10">
    <property type="entry name" value="Chloramphenicol acetyltransferase-like domain"/>
    <property type="match status" value="2"/>
</dbReference>
<sequence>MTARVAEGEISAVYKELAPMEGTCDKRGITSIKKLEPILIQPEMESHGDEFYFLSNIDQDIAGIVQTLYCFKLDDSNCGQPVSDVIKQALAKVLAHYYPLAGSLTISSDAFANDDIEVLGDITVPDPAMTGKLVYTIPEAKSLLEMPLLAAQVTRFKCGGFVLGLAINHCMTDGISATEFVNSWGETARGISLTVPPFLDRSTLRSRQPPEMLYESFHFDSEMLARLKKLAMEDGAISSCTSFTVLTALVWRARSRALKMKPHQQTKLIFSVDGRSKFNPPLPKGYFGNGIVVPCCLCTAGELIEKPFSFVVDLVQNAKEKVTEDYIRSAIDFFEESRPKVSLTATLLLSSWTRLPFDTVDFGWGEPTQFGSAKMRKESVFFLPNGKKKKGITLLLGLPHIAMKTFQELMQV</sequence>
<dbReference type="InterPro" id="IPR050317">
    <property type="entry name" value="Plant_Fungal_Acyltransferase"/>
</dbReference>
<evidence type="ECO:0008006" key="4">
    <source>
        <dbReference type="Google" id="ProtNLM"/>
    </source>
</evidence>
<dbReference type="PANTHER" id="PTHR31642:SF318">
    <property type="entry name" value="OMEGA-HYDROXYPALMITATE O-FERULOYL TRANSFERASE"/>
    <property type="match status" value="1"/>
</dbReference>
<accession>A0AAP0R4R4</accession>
<dbReference type="Proteomes" id="UP001415857">
    <property type="component" value="Unassembled WGS sequence"/>
</dbReference>
<dbReference type="GO" id="GO:0016747">
    <property type="term" value="F:acyltransferase activity, transferring groups other than amino-acyl groups"/>
    <property type="evidence" value="ECO:0007669"/>
    <property type="project" value="TreeGrafter"/>
</dbReference>
<gene>
    <name evidence="2" type="ORF">L1049_000344</name>
</gene>
<reference evidence="2 3" key="1">
    <citation type="journal article" date="2024" name="Plant J.">
        <title>Genome sequences and population genomics reveal climatic adaptation and genomic divergence between two closely related sweetgum species.</title>
        <authorList>
            <person name="Xu W.Q."/>
            <person name="Ren C.Q."/>
            <person name="Zhang X.Y."/>
            <person name="Comes H.P."/>
            <person name="Liu X.H."/>
            <person name="Li Y.G."/>
            <person name="Kettle C.J."/>
            <person name="Jalonen R."/>
            <person name="Gaisberger H."/>
            <person name="Ma Y.Z."/>
            <person name="Qiu Y.X."/>
        </authorList>
    </citation>
    <scope>NUCLEOTIDE SEQUENCE [LARGE SCALE GENOMIC DNA]</scope>
    <source>
        <strain evidence="2">Hangzhou</strain>
    </source>
</reference>
<proteinExistence type="inferred from homology"/>
<dbReference type="EMBL" id="JBBPBK010000015">
    <property type="protein sequence ID" value="KAK9268590.1"/>
    <property type="molecule type" value="Genomic_DNA"/>
</dbReference>
<dbReference type="AlphaFoldDB" id="A0AAP0R4R4"/>
<comment type="similarity">
    <text evidence="1">Belongs to the plant acyltransferase family.</text>
</comment>
<dbReference type="PANTHER" id="PTHR31642">
    <property type="entry name" value="TRICHOTHECENE 3-O-ACETYLTRANSFERASE"/>
    <property type="match status" value="1"/>
</dbReference>
<dbReference type="InterPro" id="IPR023213">
    <property type="entry name" value="CAT-like_dom_sf"/>
</dbReference>
<evidence type="ECO:0000256" key="1">
    <source>
        <dbReference type="ARBA" id="ARBA00009861"/>
    </source>
</evidence>
<organism evidence="2 3">
    <name type="scientific">Liquidambar formosana</name>
    <name type="common">Formosan gum</name>
    <dbReference type="NCBI Taxonomy" id="63359"/>
    <lineage>
        <taxon>Eukaryota</taxon>
        <taxon>Viridiplantae</taxon>
        <taxon>Streptophyta</taxon>
        <taxon>Embryophyta</taxon>
        <taxon>Tracheophyta</taxon>
        <taxon>Spermatophyta</taxon>
        <taxon>Magnoliopsida</taxon>
        <taxon>eudicotyledons</taxon>
        <taxon>Gunneridae</taxon>
        <taxon>Pentapetalae</taxon>
        <taxon>Saxifragales</taxon>
        <taxon>Altingiaceae</taxon>
        <taxon>Liquidambar</taxon>
    </lineage>
</organism>
<dbReference type="Pfam" id="PF02458">
    <property type="entry name" value="Transferase"/>
    <property type="match status" value="1"/>
</dbReference>
<evidence type="ECO:0000313" key="2">
    <source>
        <dbReference type="EMBL" id="KAK9268590.1"/>
    </source>
</evidence>